<feature type="region of interest" description="Disordered" evidence="1">
    <location>
        <begin position="73"/>
        <end position="95"/>
    </location>
</feature>
<evidence type="ECO:0008006" key="3">
    <source>
        <dbReference type="Google" id="ProtNLM"/>
    </source>
</evidence>
<dbReference type="EMBL" id="LAZR01003111">
    <property type="protein sequence ID" value="KKN21862.1"/>
    <property type="molecule type" value="Genomic_DNA"/>
</dbReference>
<evidence type="ECO:0000256" key="1">
    <source>
        <dbReference type="SAM" id="MobiDB-lite"/>
    </source>
</evidence>
<accession>A0A0F9PBH6</accession>
<sequence>MDGYILQALQDERERQDVKWGANRYLAQETWLTILMEEVGETAKAALEDDPSGYAEELVQVAAVAIAALESHRAGPPSLPRHGEWPECAEQSPPH</sequence>
<comment type="caution">
    <text evidence="2">The sequence shown here is derived from an EMBL/GenBank/DDBJ whole genome shotgun (WGS) entry which is preliminary data.</text>
</comment>
<dbReference type="AlphaFoldDB" id="A0A0F9PBH6"/>
<name>A0A0F9PBH6_9ZZZZ</name>
<organism evidence="2">
    <name type="scientific">marine sediment metagenome</name>
    <dbReference type="NCBI Taxonomy" id="412755"/>
    <lineage>
        <taxon>unclassified sequences</taxon>
        <taxon>metagenomes</taxon>
        <taxon>ecological metagenomes</taxon>
    </lineage>
</organism>
<gene>
    <name evidence="2" type="ORF">LCGC14_0920910</name>
</gene>
<evidence type="ECO:0000313" key="2">
    <source>
        <dbReference type="EMBL" id="KKN21862.1"/>
    </source>
</evidence>
<proteinExistence type="predicted"/>
<dbReference type="SUPFAM" id="SSF101386">
    <property type="entry name" value="all-alpha NTP pyrophosphatases"/>
    <property type="match status" value="1"/>
</dbReference>
<reference evidence="2" key="1">
    <citation type="journal article" date="2015" name="Nature">
        <title>Complex archaea that bridge the gap between prokaryotes and eukaryotes.</title>
        <authorList>
            <person name="Spang A."/>
            <person name="Saw J.H."/>
            <person name="Jorgensen S.L."/>
            <person name="Zaremba-Niedzwiedzka K."/>
            <person name="Martijn J."/>
            <person name="Lind A.E."/>
            <person name="van Eijk R."/>
            <person name="Schleper C."/>
            <person name="Guy L."/>
            <person name="Ettema T.J."/>
        </authorList>
    </citation>
    <scope>NUCLEOTIDE SEQUENCE</scope>
</reference>
<protein>
    <recommendedName>
        <fullName evidence="3">NTP pyrophosphohydrolase MazG putative catalytic core domain-containing protein</fullName>
    </recommendedName>
</protein>